<evidence type="ECO:0000313" key="4">
    <source>
        <dbReference type="Proteomes" id="UP001424441"/>
    </source>
</evidence>
<dbReference type="PANTHER" id="PTHR44196:SF1">
    <property type="entry name" value="DEHYDROGENASE_REDUCTASE SDR FAMILY MEMBER 7B"/>
    <property type="match status" value="1"/>
</dbReference>
<keyword evidence="4" id="KW-1185">Reference proteome</keyword>
<name>A0ABP3QQK4_9HYPH</name>
<dbReference type="PANTHER" id="PTHR44196">
    <property type="entry name" value="DEHYDROGENASE/REDUCTASE SDR FAMILY MEMBER 7B"/>
    <property type="match status" value="1"/>
</dbReference>
<accession>A0ABP3QQK4</accession>
<evidence type="ECO:0000256" key="2">
    <source>
        <dbReference type="ARBA" id="ARBA00023002"/>
    </source>
</evidence>
<dbReference type="InterPro" id="IPR036291">
    <property type="entry name" value="NAD(P)-bd_dom_sf"/>
</dbReference>
<dbReference type="PRINTS" id="PR00081">
    <property type="entry name" value="GDHRDH"/>
</dbReference>
<dbReference type="SUPFAM" id="SSF51735">
    <property type="entry name" value="NAD(P)-binding Rossmann-fold domains"/>
    <property type="match status" value="1"/>
</dbReference>
<organism evidence="3 4">
    <name type="scientific">Paenochrobactrum glaciei</name>
    <dbReference type="NCBI Taxonomy" id="486407"/>
    <lineage>
        <taxon>Bacteria</taxon>
        <taxon>Pseudomonadati</taxon>
        <taxon>Pseudomonadota</taxon>
        <taxon>Alphaproteobacteria</taxon>
        <taxon>Hyphomicrobiales</taxon>
        <taxon>Brucellaceae</taxon>
        <taxon>Paenochrobactrum</taxon>
    </lineage>
</organism>
<dbReference type="EMBL" id="BAAADE010000001">
    <property type="protein sequence ID" value="GAA0592239.1"/>
    <property type="molecule type" value="Genomic_DNA"/>
</dbReference>
<evidence type="ECO:0000313" key="3">
    <source>
        <dbReference type="EMBL" id="GAA0592239.1"/>
    </source>
</evidence>
<proteinExistence type="inferred from homology"/>
<gene>
    <name evidence="3" type="ORF">GCM10008943_04100</name>
</gene>
<dbReference type="CDD" id="cd05233">
    <property type="entry name" value="SDR_c"/>
    <property type="match status" value="1"/>
</dbReference>
<keyword evidence="2" id="KW-0560">Oxidoreductase</keyword>
<dbReference type="Gene3D" id="3.40.50.720">
    <property type="entry name" value="NAD(P)-binding Rossmann-like Domain"/>
    <property type="match status" value="1"/>
</dbReference>
<dbReference type="InterPro" id="IPR002347">
    <property type="entry name" value="SDR_fam"/>
</dbReference>
<sequence>MTPLNGTTAVITGAGRGLGAALAITLADAGAQVILCARSEQALAQVAAIIAKRTGQTAGQVIVDLADNTSIKQAVANITAKYQHIDLLINNGAMWLEASDAPHSEDEIFGTINAAVTGSYLMTQSLLPLLKNSKRPDIVTIGSISGLPNAPLHSVSVPFYAAKHAQAALASGLQQILRDTPIRSLCVHPPYLDDVSPEDAAWEQVSERQKGEQATNRDICEAVLFAITRPRHITLSSIVVDSDSGGLFG</sequence>
<dbReference type="Proteomes" id="UP001424441">
    <property type="component" value="Unassembled WGS sequence"/>
</dbReference>
<comment type="caution">
    <text evidence="3">The sequence shown here is derived from an EMBL/GenBank/DDBJ whole genome shotgun (WGS) entry which is preliminary data.</text>
</comment>
<protein>
    <submittedName>
        <fullName evidence="3">SDR family NAD(P)-dependent oxidoreductase</fullName>
    </submittedName>
</protein>
<reference evidence="4" key="1">
    <citation type="journal article" date="2019" name="Int. J. Syst. Evol. Microbiol.">
        <title>The Global Catalogue of Microorganisms (GCM) 10K type strain sequencing project: providing services to taxonomists for standard genome sequencing and annotation.</title>
        <authorList>
            <consortium name="The Broad Institute Genomics Platform"/>
            <consortium name="The Broad Institute Genome Sequencing Center for Infectious Disease"/>
            <person name="Wu L."/>
            <person name="Ma J."/>
        </authorList>
    </citation>
    <scope>NUCLEOTIDE SEQUENCE [LARGE SCALE GENOMIC DNA]</scope>
    <source>
        <strain evidence="4">JCM 15115</strain>
    </source>
</reference>
<comment type="similarity">
    <text evidence="1">Belongs to the short-chain dehydrogenases/reductases (SDR) family.</text>
</comment>
<evidence type="ECO:0000256" key="1">
    <source>
        <dbReference type="ARBA" id="ARBA00006484"/>
    </source>
</evidence>
<dbReference type="Pfam" id="PF00106">
    <property type="entry name" value="adh_short"/>
    <property type="match status" value="1"/>
</dbReference>
<dbReference type="RefSeq" id="WP_343800656.1">
    <property type="nucleotide sequence ID" value="NZ_BAAADE010000001.1"/>
</dbReference>